<feature type="transmembrane region" description="Helical" evidence="1">
    <location>
        <begin position="33"/>
        <end position="61"/>
    </location>
</feature>
<dbReference type="OrthoDB" id="1921208at2759"/>
<protein>
    <submittedName>
        <fullName evidence="4">Uncharacterized protein LOC115462892</fullName>
    </submittedName>
</protein>
<evidence type="ECO:0000256" key="1">
    <source>
        <dbReference type="SAM" id="Phobius"/>
    </source>
</evidence>
<evidence type="ECO:0000313" key="4">
    <source>
        <dbReference type="RefSeq" id="XP_030048823.1"/>
    </source>
</evidence>
<dbReference type="AlphaFoldDB" id="A0A6P7X8L8"/>
<dbReference type="GeneID" id="115462892"/>
<dbReference type="PANTHER" id="PTHR35349">
    <property type="entry name" value="DYNACTIN-ASSOCIATED PROTEIN"/>
    <property type="match status" value="1"/>
</dbReference>
<dbReference type="InterPro" id="IPR006045">
    <property type="entry name" value="Cupin_1"/>
</dbReference>
<keyword evidence="1" id="KW-0812">Transmembrane</keyword>
<proteinExistence type="predicted"/>
<dbReference type="GO" id="GO:0005794">
    <property type="term" value="C:Golgi apparatus"/>
    <property type="evidence" value="ECO:0007669"/>
    <property type="project" value="TreeGrafter"/>
</dbReference>
<evidence type="ECO:0000259" key="2">
    <source>
        <dbReference type="SMART" id="SM00835"/>
    </source>
</evidence>
<dbReference type="SMART" id="SM00835">
    <property type="entry name" value="Cupin_1"/>
    <property type="match status" value="2"/>
</dbReference>
<reference evidence="4" key="1">
    <citation type="submission" date="2025-08" db="UniProtKB">
        <authorList>
            <consortium name="RefSeq"/>
        </authorList>
    </citation>
    <scope>IDENTIFICATION</scope>
</reference>
<dbReference type="SUPFAM" id="SSF51182">
    <property type="entry name" value="RmlC-like cupins"/>
    <property type="match status" value="2"/>
</dbReference>
<dbReference type="GO" id="GO:0005886">
    <property type="term" value="C:plasma membrane"/>
    <property type="evidence" value="ECO:0007669"/>
    <property type="project" value="TreeGrafter"/>
</dbReference>
<dbReference type="Pfam" id="PF00190">
    <property type="entry name" value="Cupin_1"/>
    <property type="match status" value="2"/>
</dbReference>
<dbReference type="KEGG" id="muo:115462892"/>
<dbReference type="PANTHER" id="PTHR35349:SF4">
    <property type="entry name" value="CUPIN TYPE-1 DOMAIN-CONTAINING PROTEIN"/>
    <property type="match status" value="1"/>
</dbReference>
<organism evidence="3 4">
    <name type="scientific">Microcaecilia unicolor</name>
    <dbReference type="NCBI Taxonomy" id="1415580"/>
    <lineage>
        <taxon>Eukaryota</taxon>
        <taxon>Metazoa</taxon>
        <taxon>Chordata</taxon>
        <taxon>Craniata</taxon>
        <taxon>Vertebrata</taxon>
        <taxon>Euteleostomi</taxon>
        <taxon>Amphibia</taxon>
        <taxon>Gymnophiona</taxon>
        <taxon>Siphonopidae</taxon>
        <taxon>Microcaecilia</taxon>
    </lineage>
</organism>
<keyword evidence="1" id="KW-1133">Transmembrane helix</keyword>
<gene>
    <name evidence="4" type="primary">LOC115462892</name>
</gene>
<name>A0A6P7X8L8_9AMPH</name>
<keyword evidence="1" id="KW-0472">Membrane</keyword>
<dbReference type="Proteomes" id="UP000515156">
    <property type="component" value="Chromosome 2"/>
</dbReference>
<dbReference type="InParanoid" id="A0A6P7X8L8"/>
<dbReference type="InterPro" id="IPR053297">
    <property type="entry name" value="Dynactin-associated"/>
</dbReference>
<dbReference type="InterPro" id="IPR014710">
    <property type="entry name" value="RmlC-like_jellyroll"/>
</dbReference>
<evidence type="ECO:0000313" key="3">
    <source>
        <dbReference type="Proteomes" id="UP000515156"/>
    </source>
</evidence>
<feature type="domain" description="Cupin type-1" evidence="2">
    <location>
        <begin position="128"/>
        <end position="265"/>
    </location>
</feature>
<dbReference type="Gene3D" id="2.60.120.10">
    <property type="entry name" value="Jelly Rolls"/>
    <property type="match status" value="2"/>
</dbReference>
<feature type="domain" description="Cupin type-1" evidence="2">
    <location>
        <begin position="288"/>
        <end position="424"/>
    </location>
</feature>
<accession>A0A6P7X8L8</accession>
<dbReference type="RefSeq" id="XP_030048823.1">
    <property type="nucleotide sequence ID" value="XM_030192963.1"/>
</dbReference>
<dbReference type="InterPro" id="IPR011051">
    <property type="entry name" value="RmlC_Cupin_sf"/>
</dbReference>
<keyword evidence="3" id="KW-1185">Reference proteome</keyword>
<sequence length="469" mass="50275">MSELSSFSEGQHVPSQQQQSQCQRDQCAERRPWSFCCAFWTALAASLITTAIILLILGLLYSGHFQPKGEAPLNVKAVPAAPVQAACLNINGDTVSLYLNHLRATPGATYPGGTIQCAGFLANASLYPDLAALRFGANIYNLQSGITPCTMTLRHGGLLVPSWNVNANLYGFVIEGTVLIGVVADGAVEDIFRAAADEVFFIPQSHLYWIQNTGDGDAIIVLFYSTNDEIFNININSVFHFIPADVLEQAQLNWLTTPSSANTAEIIILAPEIAGGIPALHSAENYFFSLTGARTIMYAGGSAQWVPTFGGPLTLESLVLNPGALLVPSFTINANEMGYVTSGYGRMGIIGCTVEEFDIGTGDVFFFPAGTQHYIKNTGAGPLTLNIAYSTNNTLAFIFLDDYIRGVENATTVQATVTIQDPNGNTGVLPTDNIEHIVASSSVSVMNCTPGIDMAIILAITLLYHFVFY</sequence>